<reference evidence="3" key="1">
    <citation type="submission" date="2016-10" db="EMBL/GenBank/DDBJ databases">
        <authorList>
            <person name="Varghese N."/>
            <person name="Submissions S."/>
        </authorList>
    </citation>
    <scope>NUCLEOTIDE SEQUENCE [LARGE SCALE GENOMIC DNA]</scope>
    <source>
        <strain evidence="3">CGMCC 1.10121</strain>
    </source>
</reference>
<evidence type="ECO:0000313" key="2">
    <source>
        <dbReference type="EMBL" id="SEP15561.1"/>
    </source>
</evidence>
<gene>
    <name evidence="2" type="ORF">SAMN04487948_11740</name>
</gene>
<keyword evidence="1" id="KW-0472">Membrane</keyword>
<evidence type="ECO:0000313" key="3">
    <source>
        <dbReference type="Proteomes" id="UP000199126"/>
    </source>
</evidence>
<evidence type="ECO:0000256" key="1">
    <source>
        <dbReference type="SAM" id="Phobius"/>
    </source>
</evidence>
<organism evidence="2 3">
    <name type="scientific">Halogranum amylolyticum</name>
    <dbReference type="NCBI Taxonomy" id="660520"/>
    <lineage>
        <taxon>Archaea</taxon>
        <taxon>Methanobacteriati</taxon>
        <taxon>Methanobacteriota</taxon>
        <taxon>Stenosarchaea group</taxon>
        <taxon>Halobacteria</taxon>
        <taxon>Halobacteriales</taxon>
        <taxon>Haloferacaceae</taxon>
    </lineage>
</organism>
<keyword evidence="1" id="KW-1133">Transmembrane helix</keyword>
<proteinExistence type="predicted"/>
<accession>A0A1H8VJL0</accession>
<dbReference type="AlphaFoldDB" id="A0A1H8VJL0"/>
<feature type="transmembrane region" description="Helical" evidence="1">
    <location>
        <begin position="68"/>
        <end position="94"/>
    </location>
</feature>
<dbReference type="Proteomes" id="UP000199126">
    <property type="component" value="Unassembled WGS sequence"/>
</dbReference>
<keyword evidence="3" id="KW-1185">Reference proteome</keyword>
<protein>
    <submittedName>
        <fullName evidence="2">Uncharacterized protein</fullName>
    </submittedName>
</protein>
<sequence>MSITTTNQDAYEMDSTTNVMQLDSLALAGAAAVVSAIVMLLLGVFGAISVYEGAVEAMEQWHLFFEPTVVGTVAGMVEAAVISFVLMYAFAWLYNAFTS</sequence>
<name>A0A1H8VJL0_9EURY</name>
<keyword evidence="1" id="KW-0812">Transmembrane</keyword>
<feature type="transmembrane region" description="Helical" evidence="1">
    <location>
        <begin position="25"/>
        <end position="48"/>
    </location>
</feature>
<dbReference type="EMBL" id="FODV01000017">
    <property type="protein sequence ID" value="SEP15561.1"/>
    <property type="molecule type" value="Genomic_DNA"/>
</dbReference>